<organism evidence="1 2">
    <name type="scientific">Microbulbifer halophilus</name>
    <dbReference type="NCBI Taxonomy" id="453963"/>
    <lineage>
        <taxon>Bacteria</taxon>
        <taxon>Pseudomonadati</taxon>
        <taxon>Pseudomonadota</taxon>
        <taxon>Gammaproteobacteria</taxon>
        <taxon>Cellvibrionales</taxon>
        <taxon>Microbulbiferaceae</taxon>
        <taxon>Microbulbifer</taxon>
    </lineage>
</organism>
<sequence length="88" mass="9791">MLPYPLDKILKNAHSLLRRGALGSGATRVQVAAAFVVERLDLLPRDRGVVEAWESLGVEWQFYVKHLRQDHRALIEALETSAAAREGG</sequence>
<name>A0ABW5ECD4_9GAMM</name>
<reference evidence="2" key="1">
    <citation type="journal article" date="2019" name="Int. J. Syst. Evol. Microbiol.">
        <title>The Global Catalogue of Microorganisms (GCM) 10K type strain sequencing project: providing services to taxonomists for standard genome sequencing and annotation.</title>
        <authorList>
            <consortium name="The Broad Institute Genomics Platform"/>
            <consortium name="The Broad Institute Genome Sequencing Center for Infectious Disease"/>
            <person name="Wu L."/>
            <person name="Ma J."/>
        </authorList>
    </citation>
    <scope>NUCLEOTIDE SEQUENCE [LARGE SCALE GENOMIC DNA]</scope>
    <source>
        <strain evidence="2">KCTC 12848</strain>
    </source>
</reference>
<keyword evidence="2" id="KW-1185">Reference proteome</keyword>
<evidence type="ECO:0000313" key="2">
    <source>
        <dbReference type="Proteomes" id="UP001597425"/>
    </source>
</evidence>
<dbReference type="EMBL" id="JBHUJD010000007">
    <property type="protein sequence ID" value="MFD2310245.1"/>
    <property type="molecule type" value="Genomic_DNA"/>
</dbReference>
<comment type="caution">
    <text evidence="1">The sequence shown here is derived from an EMBL/GenBank/DDBJ whole genome shotgun (WGS) entry which is preliminary data.</text>
</comment>
<proteinExistence type="predicted"/>
<dbReference type="RefSeq" id="WP_265720089.1">
    <property type="nucleotide sequence ID" value="NZ_JAPIVK010000001.1"/>
</dbReference>
<dbReference type="Proteomes" id="UP001597425">
    <property type="component" value="Unassembled WGS sequence"/>
</dbReference>
<evidence type="ECO:0000313" key="1">
    <source>
        <dbReference type="EMBL" id="MFD2310245.1"/>
    </source>
</evidence>
<accession>A0ABW5ECD4</accession>
<gene>
    <name evidence="1" type="ORF">ACFSKX_07410</name>
</gene>
<protein>
    <submittedName>
        <fullName evidence="1">Uncharacterized protein</fullName>
    </submittedName>
</protein>